<dbReference type="SUPFAM" id="SSF74853">
    <property type="entry name" value="Lamin A/C globular tail domain"/>
    <property type="match status" value="1"/>
</dbReference>
<feature type="signal peptide" evidence="2">
    <location>
        <begin position="1"/>
        <end position="29"/>
    </location>
</feature>
<evidence type="ECO:0000313" key="4">
    <source>
        <dbReference type="EMBL" id="NEW04865.1"/>
    </source>
</evidence>
<dbReference type="AlphaFoldDB" id="A0A6G3ZRW8"/>
<dbReference type="Gene3D" id="2.60.40.1260">
    <property type="entry name" value="Lamin Tail domain"/>
    <property type="match status" value="1"/>
</dbReference>
<organism evidence="4">
    <name type="scientific">Paenibacillus sp. SYP-B3998</name>
    <dbReference type="NCBI Taxonomy" id="2678564"/>
    <lineage>
        <taxon>Bacteria</taxon>
        <taxon>Bacillati</taxon>
        <taxon>Bacillota</taxon>
        <taxon>Bacilli</taxon>
        <taxon>Bacillales</taxon>
        <taxon>Paenibacillaceae</taxon>
        <taxon>Paenibacillus</taxon>
    </lineage>
</organism>
<accession>A0A6G3ZRW8</accession>
<feature type="chain" id="PRO_5026245964" description="LTD domain-containing protein" evidence="2">
    <location>
        <begin position="30"/>
        <end position="494"/>
    </location>
</feature>
<keyword evidence="1 2" id="KW-0732">Signal</keyword>
<dbReference type="InterPro" id="IPR001322">
    <property type="entry name" value="Lamin_tail_dom"/>
</dbReference>
<dbReference type="Pfam" id="PF00932">
    <property type="entry name" value="LTD"/>
    <property type="match status" value="1"/>
</dbReference>
<dbReference type="EMBL" id="JAAIKC010000001">
    <property type="protein sequence ID" value="NEW04865.1"/>
    <property type="molecule type" value="Genomic_DNA"/>
</dbReference>
<dbReference type="InterPro" id="IPR014755">
    <property type="entry name" value="Cu-Rt/internalin_Ig-like"/>
</dbReference>
<gene>
    <name evidence="4" type="ORF">GK047_02375</name>
</gene>
<feature type="domain" description="LTD" evidence="3">
    <location>
        <begin position="21"/>
        <end position="144"/>
    </location>
</feature>
<reference evidence="4" key="1">
    <citation type="submission" date="2020-02" db="EMBL/GenBank/DDBJ databases">
        <authorList>
            <person name="Shen X.-R."/>
            <person name="Zhang Y.-X."/>
        </authorList>
    </citation>
    <scope>NUCLEOTIDE SEQUENCE</scope>
    <source>
        <strain evidence="4">SYP-B3998</strain>
    </source>
</reference>
<evidence type="ECO:0000259" key="3">
    <source>
        <dbReference type="PROSITE" id="PS51841"/>
    </source>
</evidence>
<evidence type="ECO:0000256" key="2">
    <source>
        <dbReference type="SAM" id="SignalP"/>
    </source>
</evidence>
<dbReference type="Pfam" id="PF13205">
    <property type="entry name" value="Big_5"/>
    <property type="match status" value="1"/>
</dbReference>
<name>A0A6G3ZRW8_9BACL</name>
<protein>
    <recommendedName>
        <fullName evidence="3">LTD domain-containing protein</fullName>
    </recommendedName>
</protein>
<dbReference type="Gene3D" id="2.60.40.1220">
    <property type="match status" value="1"/>
</dbReference>
<dbReference type="InterPro" id="IPR036415">
    <property type="entry name" value="Lamin_tail_dom_sf"/>
</dbReference>
<dbReference type="PROSITE" id="PS51841">
    <property type="entry name" value="LTD"/>
    <property type="match status" value="1"/>
</dbReference>
<comment type="caution">
    <text evidence="4">The sequence shown here is derived from an EMBL/GenBank/DDBJ whole genome shotgun (WGS) entry which is preliminary data.</text>
</comment>
<dbReference type="RefSeq" id="WP_163940710.1">
    <property type="nucleotide sequence ID" value="NZ_JAAIKC010000001.1"/>
</dbReference>
<proteinExistence type="predicted"/>
<dbReference type="InterPro" id="IPR032812">
    <property type="entry name" value="SbsA_Ig"/>
</dbReference>
<evidence type="ECO:0000256" key="1">
    <source>
        <dbReference type="ARBA" id="ARBA00022729"/>
    </source>
</evidence>
<sequence length="494" mass="50264">MKLFNKIAPAIVAATLIASLSPIAPQANAASTGIVIAEVFNASTDAQEWITIANLSTAPIDVTGWALQDYSSSGVAQAKWFFPSGTTIPAKKLLVIEKTAGNSSSAAQGIATLTGGNFNFAGASDRVEIYNASNALVDGVAWGTPNTVEGFSISGSSSSGTSFERKTVTDTDTAADWQAVTGASVQAYAWAPLPQTTSAPVVQSVTPADLAVNVATNAALSVTFDKALVKAAGSATILNKSNSTVLANVAIGSATLSNGNKTLTLPLPAGTTLQAGKKYEVTIPAGYVTDSTGVYGNGLKTWSFSTAPVQSANVAAVRSAAAGTIVSVRGEVSGVLGTNNVWIQDTTAGIRLYQASGVGTLAVGQEVIVTGTLNNYNNDLELDVSAVQVQSSNTITLPAPPVVAVNQVGSANAGSLVKVSNVWVKSDYTVGAGGIVVTDGTNDLIVYAQAGTSLKTYLQGLPKSSANKFSIVGVSSVFNTTIELFPRTNADITP</sequence>